<evidence type="ECO:0000259" key="3">
    <source>
        <dbReference type="Pfam" id="PF10756"/>
    </source>
</evidence>
<feature type="compositionally biased region" description="Basic and acidic residues" evidence="1">
    <location>
        <begin position="11"/>
        <end position="33"/>
    </location>
</feature>
<dbReference type="EMBL" id="CP002801">
    <property type="protein sequence ID" value="AEH07755.1"/>
    <property type="molecule type" value="Genomic_DNA"/>
</dbReference>
<organism evidence="4 5">
    <name type="scientific">Candidatus Protofrankia datiscae</name>
    <dbReference type="NCBI Taxonomy" id="2716812"/>
    <lineage>
        <taxon>Bacteria</taxon>
        <taxon>Bacillati</taxon>
        <taxon>Actinomycetota</taxon>
        <taxon>Actinomycetes</taxon>
        <taxon>Frankiales</taxon>
        <taxon>Frankiaceae</taxon>
        <taxon>Protofrankia</taxon>
    </lineage>
</organism>
<dbReference type="Proteomes" id="UP000001549">
    <property type="component" value="Chromosome"/>
</dbReference>
<evidence type="ECO:0000256" key="2">
    <source>
        <dbReference type="SAM" id="Phobius"/>
    </source>
</evidence>
<dbReference type="HOGENOM" id="CLU_117128_0_0_11"/>
<name>F8B2N5_9ACTN</name>
<keyword evidence="2" id="KW-0812">Transmembrane</keyword>
<evidence type="ECO:0000256" key="1">
    <source>
        <dbReference type="SAM" id="MobiDB-lite"/>
    </source>
</evidence>
<sequence>MLGDMRDDDFAGRDIIGPRHADDGRTGADDAHGTRTGADAGAGTDAGDTGAGRAGDAGAHAWSPPWWRVAGYALAGAFLLAVAAVGALAAHLGSLDRPGRLLIGVAGVGLLLLAGRDALARPALRVDQGGVDLVDGIHRRHLPWAAVLRVRAGTLTHNRRAVHVRVLTVETIDGPVMLSRRQLGAEPERIAETVEEIRLRLR</sequence>
<dbReference type="KEGG" id="fsy:FsymDg_0183"/>
<dbReference type="eggNOG" id="ENOG5033K8W">
    <property type="taxonomic scope" value="Bacteria"/>
</dbReference>
<feature type="compositionally biased region" description="Low complexity" evidence="1">
    <location>
        <begin position="34"/>
        <end position="48"/>
    </location>
</feature>
<evidence type="ECO:0000313" key="5">
    <source>
        <dbReference type="Proteomes" id="UP000001549"/>
    </source>
</evidence>
<feature type="region of interest" description="Disordered" evidence="1">
    <location>
        <begin position="11"/>
        <end position="56"/>
    </location>
</feature>
<keyword evidence="5" id="KW-1185">Reference proteome</keyword>
<dbReference type="InterPro" id="IPR019692">
    <property type="entry name" value="CFP-6_PH"/>
</dbReference>
<dbReference type="Pfam" id="PF10756">
    <property type="entry name" value="bPH_6"/>
    <property type="match status" value="1"/>
</dbReference>
<keyword evidence="2" id="KW-1133">Transmembrane helix</keyword>
<feature type="transmembrane region" description="Helical" evidence="2">
    <location>
        <begin position="69"/>
        <end position="92"/>
    </location>
</feature>
<gene>
    <name evidence="4" type="ordered locus">FsymDg_0183</name>
</gene>
<keyword evidence="2" id="KW-0472">Membrane</keyword>
<reference evidence="4 5" key="1">
    <citation type="submission" date="2011-05" db="EMBL/GenBank/DDBJ databases">
        <title>Complete sequence of chromosome of Frankia symbiont of Datisca glomerata.</title>
        <authorList>
            <consortium name="US DOE Joint Genome Institute"/>
            <person name="Lucas S."/>
            <person name="Han J."/>
            <person name="Lapidus A."/>
            <person name="Cheng J.-F."/>
            <person name="Goodwin L."/>
            <person name="Pitluck S."/>
            <person name="Peters L."/>
            <person name="Mikhailova N."/>
            <person name="Chertkov O."/>
            <person name="Teshima H."/>
            <person name="Han C."/>
            <person name="Tapia R."/>
            <person name="Land M."/>
            <person name="Hauser L."/>
            <person name="Kyrpides N."/>
            <person name="Ivanova N."/>
            <person name="Pagani I."/>
            <person name="Berry A."/>
            <person name="Pawlowski K."/>
            <person name="Persson T."/>
            <person name="Vanden Heuvel B."/>
            <person name="Benson D."/>
            <person name="Woyke T."/>
        </authorList>
    </citation>
    <scope>NUCLEOTIDE SEQUENCE [LARGE SCALE GENOMIC DNA]</scope>
    <source>
        <strain evidence="5">4085684</strain>
    </source>
</reference>
<feature type="transmembrane region" description="Helical" evidence="2">
    <location>
        <begin position="98"/>
        <end position="115"/>
    </location>
</feature>
<protein>
    <recommendedName>
        <fullName evidence="3">Low molecular weight protein antigen 6 PH domain-containing protein</fullName>
    </recommendedName>
</protein>
<feature type="domain" description="Low molecular weight protein antigen 6 PH" evidence="3">
    <location>
        <begin position="121"/>
        <end position="198"/>
    </location>
</feature>
<dbReference type="AlphaFoldDB" id="F8B2N5"/>
<dbReference type="STRING" id="656024.FsymDg_0183"/>
<proteinExistence type="predicted"/>
<dbReference type="RefSeq" id="WP_013871751.1">
    <property type="nucleotide sequence ID" value="NC_015656.1"/>
</dbReference>
<evidence type="ECO:0000313" key="4">
    <source>
        <dbReference type="EMBL" id="AEH07755.1"/>
    </source>
</evidence>
<accession>F8B2N5</accession>